<protein>
    <submittedName>
        <fullName evidence="1">Uncharacterized protein</fullName>
    </submittedName>
</protein>
<sequence>MSPWLYRIKTDNRDEMYDTWRGCMRVDEICALKLGEVSDLLSPPDRISSQGRTKNISGVFMKWYRVQQRLEAAGEPIT</sequence>
<dbReference type="Proteomes" id="UP000192596">
    <property type="component" value="Unassembled WGS sequence"/>
</dbReference>
<dbReference type="InParanoid" id="A0A1V8T556"/>
<evidence type="ECO:0000313" key="2">
    <source>
        <dbReference type="Proteomes" id="UP000192596"/>
    </source>
</evidence>
<evidence type="ECO:0000313" key="1">
    <source>
        <dbReference type="EMBL" id="OQO06546.1"/>
    </source>
</evidence>
<accession>A0A1V8T556</accession>
<comment type="caution">
    <text evidence="1">The sequence shown here is derived from an EMBL/GenBank/DDBJ whole genome shotgun (WGS) entry which is preliminary data.</text>
</comment>
<name>A0A1V8T556_9PEZI</name>
<dbReference type="AlphaFoldDB" id="A0A1V8T556"/>
<reference evidence="2" key="1">
    <citation type="submission" date="2017-03" db="EMBL/GenBank/DDBJ databases">
        <title>Genomes of endolithic fungi from Antarctica.</title>
        <authorList>
            <person name="Coleine C."/>
            <person name="Masonjones S."/>
            <person name="Stajich J.E."/>
        </authorList>
    </citation>
    <scope>NUCLEOTIDE SEQUENCE [LARGE SCALE GENOMIC DNA]</scope>
    <source>
        <strain evidence="2">CCFEE 5527</strain>
    </source>
</reference>
<proteinExistence type="predicted"/>
<gene>
    <name evidence="1" type="ORF">B0A48_08329</name>
</gene>
<dbReference type="EMBL" id="NAJO01000016">
    <property type="protein sequence ID" value="OQO06546.1"/>
    <property type="molecule type" value="Genomic_DNA"/>
</dbReference>
<keyword evidence="2" id="KW-1185">Reference proteome</keyword>
<organism evidence="1 2">
    <name type="scientific">Cryoendolithus antarcticus</name>
    <dbReference type="NCBI Taxonomy" id="1507870"/>
    <lineage>
        <taxon>Eukaryota</taxon>
        <taxon>Fungi</taxon>
        <taxon>Dikarya</taxon>
        <taxon>Ascomycota</taxon>
        <taxon>Pezizomycotina</taxon>
        <taxon>Dothideomycetes</taxon>
        <taxon>Dothideomycetidae</taxon>
        <taxon>Cladosporiales</taxon>
        <taxon>Cladosporiaceae</taxon>
        <taxon>Cryoendolithus</taxon>
    </lineage>
</organism>